<accession>A0A3N0DZ46</accession>
<feature type="transmembrane region" description="Helical" evidence="6">
    <location>
        <begin position="398"/>
        <end position="419"/>
    </location>
</feature>
<feature type="transmembrane region" description="Helical" evidence="6">
    <location>
        <begin position="243"/>
        <end position="266"/>
    </location>
</feature>
<dbReference type="Proteomes" id="UP000269198">
    <property type="component" value="Unassembled WGS sequence"/>
</dbReference>
<feature type="transmembrane region" description="Helical" evidence="6">
    <location>
        <begin position="342"/>
        <end position="363"/>
    </location>
</feature>
<dbReference type="AlphaFoldDB" id="A0A3N0DZ46"/>
<dbReference type="GO" id="GO:0022857">
    <property type="term" value="F:transmembrane transporter activity"/>
    <property type="evidence" value="ECO:0007669"/>
    <property type="project" value="InterPro"/>
</dbReference>
<keyword evidence="5 6" id="KW-0472">Membrane</keyword>
<proteinExistence type="predicted"/>
<evidence type="ECO:0000313" key="8">
    <source>
        <dbReference type="Proteomes" id="UP000269198"/>
    </source>
</evidence>
<dbReference type="OrthoDB" id="9762947at2"/>
<keyword evidence="2" id="KW-1003">Cell membrane</keyword>
<dbReference type="Gene3D" id="1.20.1740.10">
    <property type="entry name" value="Amino acid/polyamine transporter I"/>
    <property type="match status" value="1"/>
</dbReference>
<feature type="transmembrane region" description="Helical" evidence="6">
    <location>
        <begin position="369"/>
        <end position="386"/>
    </location>
</feature>
<dbReference type="PANTHER" id="PTHR42770">
    <property type="entry name" value="AMINO ACID TRANSPORTER-RELATED"/>
    <property type="match status" value="1"/>
</dbReference>
<keyword evidence="4 6" id="KW-1133">Transmembrane helix</keyword>
<keyword evidence="3 6" id="KW-0812">Transmembrane</keyword>
<feature type="transmembrane region" description="Helical" evidence="6">
    <location>
        <begin position="209"/>
        <end position="231"/>
    </location>
</feature>
<organism evidence="7 8">
    <name type="scientific">Halostreptopolyspora alba</name>
    <dbReference type="NCBI Taxonomy" id="2487137"/>
    <lineage>
        <taxon>Bacteria</taxon>
        <taxon>Bacillati</taxon>
        <taxon>Actinomycetota</taxon>
        <taxon>Actinomycetes</taxon>
        <taxon>Streptosporangiales</taxon>
        <taxon>Nocardiopsidaceae</taxon>
        <taxon>Halostreptopolyspora</taxon>
    </lineage>
</organism>
<keyword evidence="8" id="KW-1185">Reference proteome</keyword>
<evidence type="ECO:0000313" key="7">
    <source>
        <dbReference type="EMBL" id="RNL80753.1"/>
    </source>
</evidence>
<evidence type="ECO:0000256" key="3">
    <source>
        <dbReference type="ARBA" id="ARBA00022692"/>
    </source>
</evidence>
<protein>
    <submittedName>
        <fullName evidence="7">APC family permease</fullName>
    </submittedName>
</protein>
<dbReference type="InterPro" id="IPR050367">
    <property type="entry name" value="APC_superfamily"/>
</dbReference>
<dbReference type="GO" id="GO:0005886">
    <property type="term" value="C:plasma membrane"/>
    <property type="evidence" value="ECO:0007669"/>
    <property type="project" value="UniProtKB-SubCell"/>
</dbReference>
<feature type="transmembrane region" description="Helical" evidence="6">
    <location>
        <begin position="173"/>
        <end position="197"/>
    </location>
</feature>
<sequence>MSAPATEQPQLHKTLRWHHGFVLALPIASGLFISVGFAIGAIGAIPAIAVAAALAVVALLQNHLFAEMAAMFPDKPGGIAVYATEAWKRYFAPLGALATFGYWCGWALVLSLVGLTLGSLVQAQWFPEQTWVLFALGDVRFGLAHVISTVAIVACTALNVLGIKIAARFNQVIGAVFIFVLAVLAIGPFVTGTFTGIEPAGGVADWKSILVWAYLLAWAIYGTELCAAFAPEYKDTARDTFRALRTVALFMVAAYALVPMAATGHLGEVAISENPITYGVLSVQQMLGGASGIVTAVLCGALFLSMISSSADAGRALYGVARERMSVRQFDKLNRNGMPARALWFTMAVNLLILAFVGNPIGILIASNIGYVLAVPLAVIGFLLLRKDRPAWPRPIKLGRAWLPVAVVVAAFNATILAVGATNPGLSYAGGIKEVLIGLGLLGVSLLLFGYRQIVQDRGRLTIRELSKPTPATPDPEPSQHV</sequence>
<feature type="transmembrane region" description="Helical" evidence="6">
    <location>
        <begin position="286"/>
        <end position="307"/>
    </location>
</feature>
<dbReference type="PIRSF" id="PIRSF006060">
    <property type="entry name" value="AA_transporter"/>
    <property type="match status" value="1"/>
</dbReference>
<dbReference type="RefSeq" id="WP_123203405.1">
    <property type="nucleotide sequence ID" value="NZ_RJMB01000034.1"/>
</dbReference>
<evidence type="ECO:0000256" key="6">
    <source>
        <dbReference type="SAM" id="Phobius"/>
    </source>
</evidence>
<feature type="transmembrane region" description="Helical" evidence="6">
    <location>
        <begin position="141"/>
        <end position="161"/>
    </location>
</feature>
<comment type="caution">
    <text evidence="7">The sequence shown here is derived from an EMBL/GenBank/DDBJ whole genome shotgun (WGS) entry which is preliminary data.</text>
</comment>
<dbReference type="EMBL" id="RJMB01000034">
    <property type="protein sequence ID" value="RNL80753.1"/>
    <property type="molecule type" value="Genomic_DNA"/>
</dbReference>
<name>A0A3N0DZ46_9ACTN</name>
<feature type="transmembrane region" description="Helical" evidence="6">
    <location>
        <begin position="45"/>
        <end position="65"/>
    </location>
</feature>
<evidence type="ECO:0000256" key="4">
    <source>
        <dbReference type="ARBA" id="ARBA00022989"/>
    </source>
</evidence>
<feature type="transmembrane region" description="Helical" evidence="6">
    <location>
        <begin position="97"/>
        <end position="121"/>
    </location>
</feature>
<evidence type="ECO:0000256" key="2">
    <source>
        <dbReference type="ARBA" id="ARBA00022475"/>
    </source>
</evidence>
<evidence type="ECO:0000256" key="5">
    <source>
        <dbReference type="ARBA" id="ARBA00023136"/>
    </source>
</evidence>
<evidence type="ECO:0000256" key="1">
    <source>
        <dbReference type="ARBA" id="ARBA00004651"/>
    </source>
</evidence>
<dbReference type="InterPro" id="IPR002293">
    <property type="entry name" value="AA/rel_permease1"/>
</dbReference>
<reference evidence="7 8" key="1">
    <citation type="submission" date="2018-11" db="EMBL/GenBank/DDBJ databases">
        <title>The genome draft of YIM 96095.</title>
        <authorList>
            <person name="Tang S.-K."/>
            <person name="Chunyu W.-X."/>
            <person name="Feng Y.-Z."/>
        </authorList>
    </citation>
    <scope>NUCLEOTIDE SEQUENCE [LARGE SCALE GENOMIC DNA]</scope>
    <source>
        <strain evidence="7 8">YIM 96095</strain>
    </source>
</reference>
<dbReference type="PANTHER" id="PTHR42770:SF7">
    <property type="entry name" value="MEMBRANE PROTEIN"/>
    <property type="match status" value="1"/>
</dbReference>
<feature type="transmembrane region" description="Helical" evidence="6">
    <location>
        <begin position="431"/>
        <end position="451"/>
    </location>
</feature>
<gene>
    <name evidence="7" type="ORF">EFW17_22300</name>
</gene>
<feature type="transmembrane region" description="Helical" evidence="6">
    <location>
        <begin position="21"/>
        <end position="39"/>
    </location>
</feature>
<dbReference type="Pfam" id="PF13520">
    <property type="entry name" value="AA_permease_2"/>
    <property type="match status" value="1"/>
</dbReference>
<comment type="subcellular location">
    <subcellularLocation>
        <location evidence="1">Cell membrane</location>
        <topology evidence="1">Multi-pass membrane protein</topology>
    </subcellularLocation>
</comment>